<dbReference type="Pfam" id="PF07787">
    <property type="entry name" value="TMEM43"/>
    <property type="match status" value="1"/>
</dbReference>
<dbReference type="AlphaFoldDB" id="A0A3A5L1V9"/>
<dbReference type="InterPro" id="IPR012430">
    <property type="entry name" value="TMEM43_fam"/>
</dbReference>
<evidence type="ECO:0000313" key="13">
    <source>
        <dbReference type="Proteomes" id="UP000306421"/>
    </source>
</evidence>
<name>A0A3A5L1V9_9GAMM</name>
<dbReference type="EMBL" id="QFGG01000002">
    <property type="protein sequence ID" value="TID45837.1"/>
    <property type="molecule type" value="Genomic_DNA"/>
</dbReference>
<evidence type="ECO:0000313" key="8">
    <source>
        <dbReference type="EMBL" id="PUT49072.1"/>
    </source>
</evidence>
<comment type="caution">
    <text evidence="9">The sequence shown here is derived from an EMBL/GenBank/DDBJ whole genome shotgun (WGS) entry which is preliminary data.</text>
</comment>
<accession>A0A3A5L1V9</accession>
<dbReference type="GO" id="GO:0012505">
    <property type="term" value="C:endomembrane system"/>
    <property type="evidence" value="ECO:0007669"/>
    <property type="project" value="UniProtKB-SubCell"/>
</dbReference>
<evidence type="ECO:0000256" key="4">
    <source>
        <dbReference type="ARBA" id="ARBA00022824"/>
    </source>
</evidence>
<dbReference type="EMBL" id="QCXM01000002">
    <property type="protein sequence ID" value="PUT49072.1"/>
    <property type="molecule type" value="Genomic_DNA"/>
</dbReference>
<gene>
    <name evidence="9" type="ORF">D6J04_12090</name>
    <name evidence="8" type="ORF">DB745_03425</name>
    <name evidence="10" type="ORF">DIZ81_03425</name>
</gene>
<evidence type="ECO:0000256" key="7">
    <source>
        <dbReference type="SAM" id="Phobius"/>
    </source>
</evidence>
<reference evidence="8 11" key="1">
    <citation type="submission" date="2018-04" db="EMBL/GenBank/DDBJ databases">
        <title>Whole genome sequence comparison of clinical and drinking water Legionella pneumophila isolates associated with the Flint Water Crisis.</title>
        <authorList>
            <person name="Garner E."/>
            <person name="Brown C."/>
            <person name="Schwake O."/>
            <person name="Coil D."/>
            <person name="Jospin G."/>
            <person name="Eisen J."/>
            <person name="Edwards M."/>
            <person name="Pruden A."/>
        </authorList>
    </citation>
    <scope>NUCLEOTIDE SEQUENCE [LARGE SCALE GENOMIC DNA]</scope>
    <source>
        <strain evidence="8 11">Genessee03</strain>
    </source>
</reference>
<keyword evidence="4" id="KW-0256">Endoplasmic reticulum</keyword>
<dbReference type="Proteomes" id="UP000270757">
    <property type="component" value="Unassembled WGS sequence"/>
</dbReference>
<dbReference type="RefSeq" id="WP_108291308.1">
    <property type="nucleotide sequence ID" value="NZ_CAAAIR010000004.1"/>
</dbReference>
<feature type="transmembrane region" description="Helical" evidence="7">
    <location>
        <begin position="17"/>
        <end position="37"/>
    </location>
</feature>
<comment type="subcellular location">
    <subcellularLocation>
        <location evidence="1">Endomembrane system</location>
        <topology evidence="1">Multi-pass membrane protein</topology>
    </subcellularLocation>
    <subcellularLocation>
        <location evidence="2">Endoplasmic reticulum membrane</location>
    </subcellularLocation>
</comment>
<sequence length="393" mass="42826">MTEEISTRSWGSRLKDALVGILIGFVLIAAAIALSFWNERHSLHTAQSLEQAQKVLVSVPNAPIDEKNNMKVVYLSGEAITNDKLTDGVLDITVTAIGLNRQVEMYQWQEKTETRTESQMGGSERTIKTYSYNKTWSDSVIDSSRFKEPQGHQNPSSMPISSQQQYAKEVKVGDFSLPPSLITQIDVSKPIDLNQVNADALKNQYNKPVHISGDQLYLGQDPQNPQPGDLRINLNAVYPQTVSIVAQQTGNTLQGYLAPAGETVLLLETGQQSPEQMFKQAQSENTMLAWILRGVTLLMLIGGFSLILNPLVVLADVLPFLGTLVGFGTGFVAFLLGLSVWILVTAIAWFATRPWLSVGLIALLVVGGFLLIKARAKKAAVVPAPSPEGSQAP</sequence>
<feature type="transmembrane region" description="Helical" evidence="7">
    <location>
        <begin position="355"/>
        <end position="372"/>
    </location>
</feature>
<keyword evidence="3 7" id="KW-0812">Transmembrane</keyword>
<dbReference type="OrthoDB" id="273988at2"/>
<evidence type="ECO:0000313" key="10">
    <source>
        <dbReference type="EMBL" id="TID45837.1"/>
    </source>
</evidence>
<dbReference type="EMBL" id="QZWB01000014">
    <property type="protein sequence ID" value="RJT44698.1"/>
    <property type="molecule type" value="Genomic_DNA"/>
</dbReference>
<keyword evidence="5 7" id="KW-1133">Transmembrane helix</keyword>
<dbReference type="GO" id="GO:0006629">
    <property type="term" value="P:lipid metabolic process"/>
    <property type="evidence" value="ECO:0007669"/>
    <property type="project" value="TreeGrafter"/>
</dbReference>
<evidence type="ECO:0000256" key="1">
    <source>
        <dbReference type="ARBA" id="ARBA00004127"/>
    </source>
</evidence>
<reference evidence="10 13" key="2">
    <citation type="submission" date="2018-04" db="EMBL/GenBank/DDBJ databases">
        <title>Whole genome sequence comparison of clinical and drinking water Legionella pneumophila isolates.</title>
        <authorList>
            <person name="Garner E."/>
        </authorList>
    </citation>
    <scope>NUCLEOTIDE SEQUENCE [LARGE SCALE GENOMIC DNA]</scope>
    <source>
        <strain evidence="10 13">WH02</strain>
    </source>
</reference>
<dbReference type="PANTHER" id="PTHR13416">
    <property type="match status" value="1"/>
</dbReference>
<evidence type="ECO:0000256" key="5">
    <source>
        <dbReference type="ARBA" id="ARBA00022989"/>
    </source>
</evidence>
<dbReference type="GO" id="GO:0071763">
    <property type="term" value="P:nuclear membrane organization"/>
    <property type="evidence" value="ECO:0007669"/>
    <property type="project" value="TreeGrafter"/>
</dbReference>
<proteinExistence type="predicted"/>
<dbReference type="Proteomes" id="UP000251035">
    <property type="component" value="Unassembled WGS sequence"/>
</dbReference>
<keyword evidence="11" id="KW-1185">Reference proteome</keyword>
<protein>
    <submittedName>
        <fullName evidence="9">Uncharacterized protein</fullName>
    </submittedName>
</protein>
<evidence type="ECO:0000256" key="3">
    <source>
        <dbReference type="ARBA" id="ARBA00022692"/>
    </source>
</evidence>
<feature type="transmembrane region" description="Helical" evidence="7">
    <location>
        <begin position="320"/>
        <end position="349"/>
    </location>
</feature>
<organism evidence="9 12">
    <name type="scientific">Legionella taurinensis</name>
    <dbReference type="NCBI Taxonomy" id="70611"/>
    <lineage>
        <taxon>Bacteria</taxon>
        <taxon>Pseudomonadati</taxon>
        <taxon>Pseudomonadota</taxon>
        <taxon>Gammaproteobacteria</taxon>
        <taxon>Legionellales</taxon>
        <taxon>Legionellaceae</taxon>
        <taxon>Legionella</taxon>
    </lineage>
</organism>
<keyword evidence="6 7" id="KW-0472">Membrane</keyword>
<dbReference type="GeneID" id="48946003"/>
<feature type="transmembrane region" description="Helical" evidence="7">
    <location>
        <begin position="287"/>
        <end position="308"/>
    </location>
</feature>
<evidence type="ECO:0000256" key="6">
    <source>
        <dbReference type="ARBA" id="ARBA00023136"/>
    </source>
</evidence>
<dbReference type="Proteomes" id="UP000306421">
    <property type="component" value="Unassembled WGS sequence"/>
</dbReference>
<dbReference type="PANTHER" id="PTHR13416:SF2">
    <property type="entry name" value="TRANSMEMBRANE PROTEIN 43"/>
    <property type="match status" value="1"/>
</dbReference>
<evidence type="ECO:0000256" key="2">
    <source>
        <dbReference type="ARBA" id="ARBA00004586"/>
    </source>
</evidence>
<evidence type="ECO:0000313" key="11">
    <source>
        <dbReference type="Proteomes" id="UP000251035"/>
    </source>
</evidence>
<evidence type="ECO:0000313" key="12">
    <source>
        <dbReference type="Proteomes" id="UP000270757"/>
    </source>
</evidence>
<evidence type="ECO:0000313" key="9">
    <source>
        <dbReference type="EMBL" id="RJT44698.1"/>
    </source>
</evidence>
<reference evidence="9 12" key="3">
    <citation type="submission" date="2018-09" db="EMBL/GenBank/DDBJ databases">
        <title>Draft genome sequences of Legionella taurinensis isolated from water samples.</title>
        <authorList>
            <person name="Chakeri A."/>
            <person name="Allerberger F."/>
            <person name="Kundi M."/>
            <person name="Ruppitsch W."/>
            <person name="Schmid D."/>
        </authorList>
    </citation>
    <scope>NUCLEOTIDE SEQUENCE [LARGE SCALE GENOMIC DNA]</scope>
    <source>
        <strain evidence="9 12">4570-18-6</strain>
    </source>
</reference>